<dbReference type="SUPFAM" id="SSF161098">
    <property type="entry name" value="MetI-like"/>
    <property type="match status" value="1"/>
</dbReference>
<evidence type="ECO:0000256" key="6">
    <source>
        <dbReference type="ARBA" id="ARBA00023136"/>
    </source>
</evidence>
<dbReference type="GO" id="GO:0005886">
    <property type="term" value="C:plasma membrane"/>
    <property type="evidence" value="ECO:0007669"/>
    <property type="project" value="UniProtKB-SubCell"/>
</dbReference>
<protein>
    <submittedName>
        <fullName evidence="9">ABC transporter permease</fullName>
    </submittedName>
</protein>
<sequence>MKRLSLSNIIIALILGIGAIITVFPFYQTLMLSFSTILDKKAGGIFLFPKSFDFSSYIYIFNEGKVTQGIYISVIVTIVGTLVSMLITTAGAYALSKKGMPGRNIIFTGIVFTMFFSGGLIPFYLTIQKLHLQNNLLVMILPVAVNAFNLILMKNFFSTIDPAIEESAKIDGANDIRILFRIIVPISLPIIATMTLFYAVDRWNEWWLPMLFINDTSLQPLQLILRDAITNLSQSLTNTTGAQLAAGVQSVYADSVKSAMIIVSAVPILMIYPFVQKYFNAGIMMGSVKG</sequence>
<feature type="transmembrane region" description="Helical" evidence="7">
    <location>
        <begin position="105"/>
        <end position="125"/>
    </location>
</feature>
<keyword evidence="4 7" id="KW-0812">Transmembrane</keyword>
<dbReference type="PANTHER" id="PTHR43744:SF9">
    <property type="entry name" value="POLYGALACTURONAN_RHAMNOGALACTURONAN TRANSPORT SYSTEM PERMEASE PROTEIN YTCP"/>
    <property type="match status" value="1"/>
</dbReference>
<comment type="similarity">
    <text evidence="7">Belongs to the binding-protein-dependent transport system permease family.</text>
</comment>
<dbReference type="PROSITE" id="PS50928">
    <property type="entry name" value="ABC_TM1"/>
    <property type="match status" value="1"/>
</dbReference>
<feature type="transmembrane region" description="Helical" evidence="7">
    <location>
        <begin position="70"/>
        <end position="93"/>
    </location>
</feature>
<organism evidence="9 10">
    <name type="scientific">Paenibacillus donghaensis</name>
    <dbReference type="NCBI Taxonomy" id="414771"/>
    <lineage>
        <taxon>Bacteria</taxon>
        <taxon>Bacillati</taxon>
        <taxon>Bacillota</taxon>
        <taxon>Bacilli</taxon>
        <taxon>Bacillales</taxon>
        <taxon>Paenibacillaceae</taxon>
        <taxon>Paenibacillus</taxon>
    </lineage>
</organism>
<dbReference type="AlphaFoldDB" id="A0A2Z2KUK5"/>
<keyword evidence="10" id="KW-1185">Reference proteome</keyword>
<evidence type="ECO:0000256" key="7">
    <source>
        <dbReference type="RuleBase" id="RU363032"/>
    </source>
</evidence>
<evidence type="ECO:0000256" key="4">
    <source>
        <dbReference type="ARBA" id="ARBA00022692"/>
    </source>
</evidence>
<evidence type="ECO:0000313" key="9">
    <source>
        <dbReference type="EMBL" id="ASA23448.1"/>
    </source>
</evidence>
<comment type="subcellular location">
    <subcellularLocation>
        <location evidence="1 7">Cell membrane</location>
        <topology evidence="1 7">Multi-pass membrane protein</topology>
    </subcellularLocation>
</comment>
<dbReference type="PANTHER" id="PTHR43744">
    <property type="entry name" value="ABC TRANSPORTER PERMEASE PROTEIN MG189-RELATED-RELATED"/>
    <property type="match status" value="1"/>
</dbReference>
<evidence type="ECO:0000259" key="8">
    <source>
        <dbReference type="PROSITE" id="PS50928"/>
    </source>
</evidence>
<accession>A0A2Z2KUK5</accession>
<keyword evidence="5 7" id="KW-1133">Transmembrane helix</keyword>
<feature type="transmembrane region" description="Helical" evidence="7">
    <location>
        <begin position="137"/>
        <end position="157"/>
    </location>
</feature>
<evidence type="ECO:0000256" key="2">
    <source>
        <dbReference type="ARBA" id="ARBA00022448"/>
    </source>
</evidence>
<keyword evidence="3" id="KW-1003">Cell membrane</keyword>
<dbReference type="Gene3D" id="1.10.3720.10">
    <property type="entry name" value="MetI-like"/>
    <property type="match status" value="1"/>
</dbReference>
<dbReference type="GO" id="GO:0055085">
    <property type="term" value="P:transmembrane transport"/>
    <property type="evidence" value="ECO:0007669"/>
    <property type="project" value="InterPro"/>
</dbReference>
<feature type="transmembrane region" description="Helical" evidence="7">
    <location>
        <begin position="258"/>
        <end position="275"/>
    </location>
</feature>
<keyword evidence="6 7" id="KW-0472">Membrane</keyword>
<dbReference type="InterPro" id="IPR035906">
    <property type="entry name" value="MetI-like_sf"/>
</dbReference>
<dbReference type="CDD" id="cd06261">
    <property type="entry name" value="TM_PBP2"/>
    <property type="match status" value="1"/>
</dbReference>
<proteinExistence type="inferred from homology"/>
<dbReference type="KEGG" id="pdh:B9T62_23150"/>
<feature type="transmembrane region" description="Helical" evidence="7">
    <location>
        <begin position="7"/>
        <end position="27"/>
    </location>
</feature>
<dbReference type="Pfam" id="PF00528">
    <property type="entry name" value="BPD_transp_1"/>
    <property type="match status" value="1"/>
</dbReference>
<evidence type="ECO:0000256" key="1">
    <source>
        <dbReference type="ARBA" id="ARBA00004651"/>
    </source>
</evidence>
<dbReference type="OrthoDB" id="157184at2"/>
<evidence type="ECO:0000313" key="10">
    <source>
        <dbReference type="Proteomes" id="UP000249890"/>
    </source>
</evidence>
<reference evidence="9 10" key="1">
    <citation type="submission" date="2017-06" db="EMBL/GenBank/DDBJ databases">
        <title>Complete genome sequence of Paenibacillus donghaensis KCTC 13049T isolated from East Sea sediment, South Korea.</title>
        <authorList>
            <person name="Jung B.K."/>
            <person name="Hong S.-J."/>
            <person name="Shin J.-H."/>
        </authorList>
    </citation>
    <scope>NUCLEOTIDE SEQUENCE [LARGE SCALE GENOMIC DNA]</scope>
    <source>
        <strain evidence="9 10">KCTC 13049</strain>
    </source>
</reference>
<dbReference type="InterPro" id="IPR000515">
    <property type="entry name" value="MetI-like"/>
</dbReference>
<dbReference type="EMBL" id="CP021780">
    <property type="protein sequence ID" value="ASA23448.1"/>
    <property type="molecule type" value="Genomic_DNA"/>
</dbReference>
<evidence type="ECO:0000256" key="5">
    <source>
        <dbReference type="ARBA" id="ARBA00022989"/>
    </source>
</evidence>
<feature type="transmembrane region" description="Helical" evidence="7">
    <location>
        <begin position="178"/>
        <end position="200"/>
    </location>
</feature>
<evidence type="ECO:0000256" key="3">
    <source>
        <dbReference type="ARBA" id="ARBA00022475"/>
    </source>
</evidence>
<dbReference type="Proteomes" id="UP000249890">
    <property type="component" value="Chromosome"/>
</dbReference>
<name>A0A2Z2KUK5_9BACL</name>
<feature type="domain" description="ABC transmembrane type-1" evidence="8">
    <location>
        <begin position="70"/>
        <end position="273"/>
    </location>
</feature>
<keyword evidence="2 7" id="KW-0813">Transport</keyword>
<dbReference type="RefSeq" id="WP_087917438.1">
    <property type="nucleotide sequence ID" value="NZ_CP021780.1"/>
</dbReference>
<gene>
    <name evidence="9" type="ORF">B9T62_23150</name>
</gene>